<keyword evidence="3" id="KW-1185">Reference proteome</keyword>
<organism evidence="4">
    <name type="scientific">Angiostrongylus costaricensis</name>
    <name type="common">Nematode worm</name>
    <dbReference type="NCBI Taxonomy" id="334426"/>
    <lineage>
        <taxon>Eukaryota</taxon>
        <taxon>Metazoa</taxon>
        <taxon>Ecdysozoa</taxon>
        <taxon>Nematoda</taxon>
        <taxon>Chromadorea</taxon>
        <taxon>Rhabditida</taxon>
        <taxon>Rhabditina</taxon>
        <taxon>Rhabditomorpha</taxon>
        <taxon>Strongyloidea</taxon>
        <taxon>Metastrongylidae</taxon>
        <taxon>Angiostrongylus</taxon>
    </lineage>
</organism>
<proteinExistence type="predicted"/>
<accession>A0A0R3PGR6</accession>
<evidence type="ECO:0000313" key="2">
    <source>
        <dbReference type="EMBL" id="VDM55090.1"/>
    </source>
</evidence>
<sequence length="189" mass="21686">SEYRVKEKQQSQQTAQPASAQKPQPQVEDKFIPYPKVEEPTSSQKKRRQRELIEDKKRKIAQGFYQPYSDQDDTLKVVASLNVEHTEDSRKIISNKQVRNGTKDGKMEGIANRKAPRNDGYNEKTGSSKEYRDSPDILRSQKIQVVRDDGSRCSRRLFSNVVSSTSVNNYQMKVNGLTPNSARSYTVRE</sequence>
<evidence type="ECO:0000313" key="3">
    <source>
        <dbReference type="Proteomes" id="UP000267027"/>
    </source>
</evidence>
<evidence type="ECO:0000256" key="1">
    <source>
        <dbReference type="SAM" id="MobiDB-lite"/>
    </source>
</evidence>
<feature type="compositionally biased region" description="Basic and acidic residues" evidence="1">
    <location>
        <begin position="27"/>
        <end position="39"/>
    </location>
</feature>
<dbReference type="Proteomes" id="UP000267027">
    <property type="component" value="Unassembled WGS sequence"/>
</dbReference>
<dbReference type="EMBL" id="UYYA01001089">
    <property type="protein sequence ID" value="VDM55090.1"/>
    <property type="molecule type" value="Genomic_DNA"/>
</dbReference>
<protein>
    <submittedName>
        <fullName evidence="4">NK-tumor recognition protein</fullName>
    </submittedName>
</protein>
<dbReference type="OrthoDB" id="5877342at2759"/>
<evidence type="ECO:0000313" key="4">
    <source>
        <dbReference type="WBParaSite" id="ACOC_0000350401-mRNA-1"/>
    </source>
</evidence>
<feature type="compositionally biased region" description="Low complexity" evidence="1">
    <location>
        <begin position="10"/>
        <end position="26"/>
    </location>
</feature>
<dbReference type="AlphaFoldDB" id="A0A0R3PGR6"/>
<name>A0A0R3PGR6_ANGCS</name>
<reference evidence="2 3" key="2">
    <citation type="submission" date="2018-11" db="EMBL/GenBank/DDBJ databases">
        <authorList>
            <consortium name="Pathogen Informatics"/>
        </authorList>
    </citation>
    <scope>NUCLEOTIDE SEQUENCE [LARGE SCALE GENOMIC DNA]</scope>
    <source>
        <strain evidence="2 3">Costa Rica</strain>
    </source>
</reference>
<reference evidence="4" key="1">
    <citation type="submission" date="2017-02" db="UniProtKB">
        <authorList>
            <consortium name="WormBaseParasite"/>
        </authorList>
    </citation>
    <scope>IDENTIFICATION</scope>
</reference>
<gene>
    <name evidence="2" type="ORF">ACOC_LOCUS3505</name>
</gene>
<feature type="region of interest" description="Disordered" evidence="1">
    <location>
        <begin position="90"/>
        <end position="134"/>
    </location>
</feature>
<dbReference type="WBParaSite" id="ACOC_0000350401-mRNA-1">
    <property type="protein sequence ID" value="ACOC_0000350401-mRNA-1"/>
    <property type="gene ID" value="ACOC_0000350401"/>
</dbReference>
<feature type="region of interest" description="Disordered" evidence="1">
    <location>
        <begin position="1"/>
        <end position="51"/>
    </location>
</feature>
<feature type="compositionally biased region" description="Basic and acidic residues" evidence="1">
    <location>
        <begin position="116"/>
        <end position="134"/>
    </location>
</feature>